<dbReference type="InterPro" id="IPR017021">
    <property type="entry name" value="UCP033763"/>
</dbReference>
<comment type="caution">
    <text evidence="1">The sequence shown here is derived from an EMBL/GenBank/DDBJ whole genome shotgun (WGS) entry which is preliminary data.</text>
</comment>
<sequence>MKIVMLIDPQLPLGLIANTAAVLGLSLGNQIEPVIGPAIPDADGREHAGITGVSIPILSATRAEIQALRESLYDPEHAAVGVIDFSSVAQRSKSYEDYTRSLAGSGGGDLQYLGICLFGPEPQINRLTGNMRLLR</sequence>
<dbReference type="AlphaFoldDB" id="A0A4R1RAK8"/>
<proteinExistence type="predicted"/>
<dbReference type="InterPro" id="IPR023476">
    <property type="entry name" value="Pep_tRNA_hydro_II_dom_sf"/>
</dbReference>
<keyword evidence="2" id="KW-1185">Reference proteome</keyword>
<dbReference type="Proteomes" id="UP000295008">
    <property type="component" value="Unassembled WGS sequence"/>
</dbReference>
<evidence type="ECO:0000313" key="2">
    <source>
        <dbReference type="Proteomes" id="UP000295008"/>
    </source>
</evidence>
<dbReference type="Pfam" id="PF09391">
    <property type="entry name" value="DUF2000"/>
    <property type="match status" value="1"/>
</dbReference>
<dbReference type="InterPro" id="IPR018988">
    <property type="entry name" value="DUF2000"/>
</dbReference>
<dbReference type="EMBL" id="SLUN01000023">
    <property type="protein sequence ID" value="TCL62746.1"/>
    <property type="molecule type" value="Genomic_DNA"/>
</dbReference>
<reference evidence="1 2" key="1">
    <citation type="submission" date="2019-03" db="EMBL/GenBank/DDBJ databases">
        <title>Genomic Encyclopedia of Type Strains, Phase IV (KMG-IV): sequencing the most valuable type-strain genomes for metagenomic binning, comparative biology and taxonomic classification.</title>
        <authorList>
            <person name="Goeker M."/>
        </authorList>
    </citation>
    <scope>NUCLEOTIDE SEQUENCE [LARGE SCALE GENOMIC DNA]</scope>
    <source>
        <strain evidence="1 2">LX-B</strain>
    </source>
</reference>
<dbReference type="SUPFAM" id="SSF102462">
    <property type="entry name" value="Peptidyl-tRNA hydrolase II"/>
    <property type="match status" value="1"/>
</dbReference>
<name>A0A4R1RAK8_HYDET</name>
<dbReference type="RefSeq" id="WP_132015542.1">
    <property type="nucleotide sequence ID" value="NZ_SLUN01000023.1"/>
</dbReference>
<evidence type="ECO:0000313" key="1">
    <source>
        <dbReference type="EMBL" id="TCL62746.1"/>
    </source>
</evidence>
<protein>
    <submittedName>
        <fullName evidence="1">Uncharacterized protein DUF2000</fullName>
    </submittedName>
</protein>
<dbReference type="PIRSF" id="PIRSF033736">
    <property type="entry name" value="UCP033763"/>
    <property type="match status" value="1"/>
</dbReference>
<accession>A0A4R1RAK8</accession>
<organism evidence="1 2">
    <name type="scientific">Hydrogenispora ethanolica</name>
    <dbReference type="NCBI Taxonomy" id="1082276"/>
    <lineage>
        <taxon>Bacteria</taxon>
        <taxon>Bacillati</taxon>
        <taxon>Bacillota</taxon>
        <taxon>Hydrogenispora</taxon>
    </lineage>
</organism>
<dbReference type="OrthoDB" id="1045582at2"/>
<gene>
    <name evidence="1" type="ORF">EDC14_102325</name>
</gene>
<dbReference type="Gene3D" id="3.40.1490.10">
    <property type="entry name" value="Bit1"/>
    <property type="match status" value="1"/>
</dbReference>